<keyword evidence="1" id="KW-0223">Dioxygenase</keyword>
<dbReference type="RefSeq" id="WP_147846444.1">
    <property type="nucleotide sequence ID" value="NZ_VDUZ01000007.1"/>
</dbReference>
<evidence type="ECO:0000313" key="2">
    <source>
        <dbReference type="Proteomes" id="UP000321638"/>
    </source>
</evidence>
<dbReference type="OrthoDB" id="7059163at2"/>
<dbReference type="AlphaFoldDB" id="A0A5C8PQU9"/>
<sequence length="196" mass="20954">MANRSDVATRRARACTALLAQVHAITDKEGITPSALHAIKLRLVALAKRAELFSLADFAMPEAQGRTHPLLLEDNDGHGLYLTISLPGKEAAPHDHGIWCVNAGIAGCERNVLYRRTDNGSKPGVASVMQVGEVLVAPGNGMAMADHDIHSTEVVGAEPSVTLALYGYALARFPSVTWFHPAFSSVRTTPSRRHAA</sequence>
<dbReference type="EMBL" id="VDUZ01000007">
    <property type="protein sequence ID" value="TXL78175.1"/>
    <property type="molecule type" value="Genomic_DNA"/>
</dbReference>
<comment type="caution">
    <text evidence="1">The sequence shown here is derived from an EMBL/GenBank/DDBJ whole genome shotgun (WGS) entry which is preliminary data.</text>
</comment>
<dbReference type="InterPro" id="IPR014710">
    <property type="entry name" value="RmlC-like_jellyroll"/>
</dbReference>
<dbReference type="Proteomes" id="UP000321638">
    <property type="component" value="Unassembled WGS sequence"/>
</dbReference>
<reference evidence="1 2" key="1">
    <citation type="submission" date="2019-06" db="EMBL/GenBank/DDBJ databases">
        <title>New taxonomy in bacterial strain CC-CFT640, isolated from vineyard.</title>
        <authorList>
            <person name="Lin S.-Y."/>
            <person name="Tsai C.-F."/>
            <person name="Young C.-C."/>
        </authorList>
    </citation>
    <scope>NUCLEOTIDE SEQUENCE [LARGE SCALE GENOMIC DNA]</scope>
    <source>
        <strain evidence="1 2">CC-CFT640</strain>
    </source>
</reference>
<dbReference type="Gene3D" id="2.60.120.10">
    <property type="entry name" value="Jelly Rolls"/>
    <property type="match status" value="1"/>
</dbReference>
<dbReference type="InterPro" id="IPR011051">
    <property type="entry name" value="RmlC_Cupin_sf"/>
</dbReference>
<dbReference type="GO" id="GO:0051213">
    <property type="term" value="F:dioxygenase activity"/>
    <property type="evidence" value="ECO:0007669"/>
    <property type="project" value="UniProtKB-KW"/>
</dbReference>
<name>A0A5C8PQU9_9HYPH</name>
<protein>
    <submittedName>
        <fullName evidence="1">Cysteine dioxygenase</fullName>
    </submittedName>
</protein>
<keyword evidence="1" id="KW-0560">Oxidoreductase</keyword>
<organism evidence="1 2">
    <name type="scientific">Vineibacter terrae</name>
    <dbReference type="NCBI Taxonomy" id="2586908"/>
    <lineage>
        <taxon>Bacteria</taxon>
        <taxon>Pseudomonadati</taxon>
        <taxon>Pseudomonadota</taxon>
        <taxon>Alphaproteobacteria</taxon>
        <taxon>Hyphomicrobiales</taxon>
        <taxon>Vineibacter</taxon>
    </lineage>
</organism>
<accession>A0A5C8PQU9</accession>
<evidence type="ECO:0000313" key="1">
    <source>
        <dbReference type="EMBL" id="TXL78175.1"/>
    </source>
</evidence>
<gene>
    <name evidence="1" type="ORF">FHP25_08220</name>
</gene>
<dbReference type="SUPFAM" id="SSF51182">
    <property type="entry name" value="RmlC-like cupins"/>
    <property type="match status" value="1"/>
</dbReference>
<keyword evidence="2" id="KW-1185">Reference proteome</keyword>
<proteinExistence type="predicted"/>